<evidence type="ECO:0000313" key="2">
    <source>
        <dbReference type="Proteomes" id="UP001164539"/>
    </source>
</evidence>
<organism evidence="1 2">
    <name type="scientific">Melia azedarach</name>
    <name type="common">Chinaberry tree</name>
    <dbReference type="NCBI Taxonomy" id="155640"/>
    <lineage>
        <taxon>Eukaryota</taxon>
        <taxon>Viridiplantae</taxon>
        <taxon>Streptophyta</taxon>
        <taxon>Embryophyta</taxon>
        <taxon>Tracheophyta</taxon>
        <taxon>Spermatophyta</taxon>
        <taxon>Magnoliopsida</taxon>
        <taxon>eudicotyledons</taxon>
        <taxon>Gunneridae</taxon>
        <taxon>Pentapetalae</taxon>
        <taxon>rosids</taxon>
        <taxon>malvids</taxon>
        <taxon>Sapindales</taxon>
        <taxon>Meliaceae</taxon>
        <taxon>Melia</taxon>
    </lineage>
</organism>
<keyword evidence="2" id="KW-1185">Reference proteome</keyword>
<gene>
    <name evidence="1" type="ORF">OWV82_012682</name>
</gene>
<dbReference type="EMBL" id="CM051400">
    <property type="protein sequence ID" value="KAJ4714155.1"/>
    <property type="molecule type" value="Genomic_DNA"/>
</dbReference>
<dbReference type="Proteomes" id="UP001164539">
    <property type="component" value="Chromosome 7"/>
</dbReference>
<reference evidence="1 2" key="1">
    <citation type="journal article" date="2023" name="Science">
        <title>Complex scaffold remodeling in plant triterpene biosynthesis.</title>
        <authorList>
            <person name="De La Pena R."/>
            <person name="Hodgson H."/>
            <person name="Liu J.C."/>
            <person name="Stephenson M.J."/>
            <person name="Martin A.C."/>
            <person name="Owen C."/>
            <person name="Harkess A."/>
            <person name="Leebens-Mack J."/>
            <person name="Jimenez L.E."/>
            <person name="Osbourn A."/>
            <person name="Sattely E.S."/>
        </authorList>
    </citation>
    <scope>NUCLEOTIDE SEQUENCE [LARGE SCALE GENOMIC DNA]</scope>
    <source>
        <strain evidence="2">cv. JPN11</strain>
        <tissue evidence="1">Leaf</tissue>
    </source>
</reference>
<sequence>MADRNEVVVISSDDEEVDLSLSLNRGPAKFKTKSSNTSSNPRSAKKSRPSSSGFSLFSEPSAVDEIKSSFEDFDGVPDGSKLSNAKLNVNDNLASGSISTKEPWADKYKPSSLEELAVHKKKVEEVKVWFEERLNNSKVKYSNQVVLITGQAGVGKTATVHVIASHLKAKLYEWNTPTPTIWQEHVHNRNTGVQYTSKLDEFEDFVEKIRKYGLITQFYSGKSTSSVMLLIDDLPETNGRIAFERLKKCLELLVSSIQIPTALVVTGYSKVDPGDSTARRFEELELSLENAGAYKVAFNPITPTSIKKALFKICRQEQYTPTAEQIDLLAKASGGDIRHAVTSLQLLSLEQHPMLNLSLSITSPSSSKAKVDGPKGFSIQFSRDETLSLFHALGKFLHNKRETDIIIEMDHDAFLVKEKFIRLPLKMDPPEKVLCQANAPARPVADFLHENVLDFISEEAIDDAWAVASYLSDADLLLASFQGMLVRKDESQNVLQSAAASVACRGVLFGNSHPLPSRWHAIRKPNLWQVEQSALRNKNEMIMNNGSSSAGLAATATEYTPVLKWLGGRTSVDLGVHGVWMHDQEMGGCGNESMNLDGQEIEFPDDAMEG</sequence>
<comment type="caution">
    <text evidence="1">The sequence shown here is derived from an EMBL/GenBank/DDBJ whole genome shotgun (WGS) entry which is preliminary data.</text>
</comment>
<name>A0ACC1XSB6_MELAZ</name>
<accession>A0ACC1XSB6</accession>
<proteinExistence type="predicted"/>
<protein>
    <submittedName>
        <fullName evidence="1">Cell cycle checkpoint protein RAD17</fullName>
    </submittedName>
</protein>
<evidence type="ECO:0000313" key="1">
    <source>
        <dbReference type="EMBL" id="KAJ4714155.1"/>
    </source>
</evidence>